<gene>
    <name evidence="1" type="ORF">ABWT76_000233</name>
</gene>
<sequence length="157" mass="18542">MITTFKPKSISWHPLCRFVTKEAIARLLKVPVKHIYRVRLWFRVILVVGKGISRFVSYADLPPILGVDLPQGRDYDYWRRRWPGKYAPDFWVEFYQQHFQQATSMGQLFAWGKLVGSIKHLLTPEGLESLRSLYRQKKDLFQTGKNHRVTETISFSK</sequence>
<proteinExistence type="predicted"/>
<dbReference type="AlphaFoldDB" id="A0AAU8JFF4"/>
<name>A0AAU8JFF4_9CYAN</name>
<evidence type="ECO:0000313" key="1">
    <source>
        <dbReference type="EMBL" id="XCM37470.1"/>
    </source>
</evidence>
<organism evidence="1">
    <name type="scientific">Planktothricoides raciborskii GIHE-MW2</name>
    <dbReference type="NCBI Taxonomy" id="2792601"/>
    <lineage>
        <taxon>Bacteria</taxon>
        <taxon>Bacillati</taxon>
        <taxon>Cyanobacteriota</taxon>
        <taxon>Cyanophyceae</taxon>
        <taxon>Oscillatoriophycideae</taxon>
        <taxon>Oscillatoriales</taxon>
        <taxon>Oscillatoriaceae</taxon>
        <taxon>Planktothricoides</taxon>
    </lineage>
</organism>
<protein>
    <submittedName>
        <fullName evidence="1">Uncharacterized protein</fullName>
    </submittedName>
</protein>
<accession>A0AAU8JFF4</accession>
<reference evidence="1" key="1">
    <citation type="submission" date="2024-07" db="EMBL/GenBank/DDBJ databases">
        <authorList>
            <person name="Kim Y.J."/>
            <person name="Jeong J.Y."/>
        </authorList>
    </citation>
    <scope>NUCLEOTIDE SEQUENCE</scope>
    <source>
        <strain evidence="1">GIHE-MW2</strain>
    </source>
</reference>
<dbReference type="RefSeq" id="WP_054465180.1">
    <property type="nucleotide sequence ID" value="NZ_CP159837.1"/>
</dbReference>
<dbReference type="EMBL" id="CP159837">
    <property type="protein sequence ID" value="XCM37470.1"/>
    <property type="molecule type" value="Genomic_DNA"/>
</dbReference>